<evidence type="ECO:0000256" key="1">
    <source>
        <dbReference type="SAM" id="Phobius"/>
    </source>
</evidence>
<keyword evidence="3" id="KW-1185">Reference proteome</keyword>
<feature type="transmembrane region" description="Helical" evidence="1">
    <location>
        <begin position="170"/>
        <end position="189"/>
    </location>
</feature>
<gene>
    <name evidence="2" type="ORF">LNTAR_17948</name>
</gene>
<feature type="transmembrane region" description="Helical" evidence="1">
    <location>
        <begin position="110"/>
        <end position="135"/>
    </location>
</feature>
<keyword evidence="1" id="KW-0812">Transmembrane</keyword>
<reference evidence="2 3" key="1">
    <citation type="journal article" date="2010" name="J. Bacteriol.">
        <title>Genome sequence of Lentisphaera araneosa HTCC2155T, the type species of the order Lentisphaerales in the phylum Lentisphaerae.</title>
        <authorList>
            <person name="Thrash J.C."/>
            <person name="Cho J.C."/>
            <person name="Vergin K.L."/>
            <person name="Morris R.M."/>
            <person name="Giovannoni S.J."/>
        </authorList>
    </citation>
    <scope>NUCLEOTIDE SEQUENCE [LARGE SCALE GENOMIC DNA]</scope>
    <source>
        <strain evidence="2 3">HTCC2155</strain>
    </source>
</reference>
<dbReference type="RefSeq" id="WP_007276777.1">
    <property type="nucleotide sequence ID" value="NZ_ABCK01000001.1"/>
</dbReference>
<proteinExistence type="predicted"/>
<comment type="caution">
    <text evidence="2">The sequence shown here is derived from an EMBL/GenBank/DDBJ whole genome shotgun (WGS) entry which is preliminary data.</text>
</comment>
<feature type="transmembrane region" description="Helical" evidence="1">
    <location>
        <begin position="50"/>
        <end position="72"/>
    </location>
</feature>
<protein>
    <submittedName>
        <fullName evidence="2">Uncharacterized protein</fullName>
    </submittedName>
</protein>
<dbReference type="STRING" id="313628.LNTAR_17948"/>
<keyword evidence="1" id="KW-0472">Membrane</keyword>
<dbReference type="AlphaFoldDB" id="A6DFS8"/>
<accession>A6DFS8</accession>
<dbReference type="Proteomes" id="UP000004947">
    <property type="component" value="Unassembled WGS sequence"/>
</dbReference>
<dbReference type="EMBL" id="ABCK01000001">
    <property type="protein sequence ID" value="EDM29658.1"/>
    <property type="molecule type" value="Genomic_DNA"/>
</dbReference>
<keyword evidence="1" id="KW-1133">Transmembrane helix</keyword>
<organism evidence="2 3">
    <name type="scientific">Lentisphaera araneosa HTCC2155</name>
    <dbReference type="NCBI Taxonomy" id="313628"/>
    <lineage>
        <taxon>Bacteria</taxon>
        <taxon>Pseudomonadati</taxon>
        <taxon>Lentisphaerota</taxon>
        <taxon>Lentisphaeria</taxon>
        <taxon>Lentisphaerales</taxon>
        <taxon>Lentisphaeraceae</taxon>
        <taxon>Lentisphaera</taxon>
    </lineage>
</organism>
<feature type="transmembrane region" description="Helical" evidence="1">
    <location>
        <begin position="236"/>
        <end position="260"/>
    </location>
</feature>
<evidence type="ECO:0000313" key="3">
    <source>
        <dbReference type="Proteomes" id="UP000004947"/>
    </source>
</evidence>
<name>A6DFS8_9BACT</name>
<sequence length="288" mass="32870">MEPSGQALEPKQKELILSALDRVIKKETSLSLMKGGFKLFSRDKQLFAKYAFGVTICLLASVSLCVAFYFVFQAFGREPLEAMVQGQVNWPNWLKWLSTPEQWIRDFSGLIILGVTYLIIVYLAVRIAFLFMIYWTDEMIASVMKISRNRPNTPFSMTWLLRLLKTGMRLTLRTLGVTLLFFALGWIPFIGYPIFLLGVAWSSGKDIIATVVMVYAEEEIEVPDLCQMPFKDSARLGWLFCIVYSIPLIGILFMPLLYMLKVCAFTFAVECEMRNLVGVNEQGDKLLT</sequence>
<evidence type="ECO:0000313" key="2">
    <source>
        <dbReference type="EMBL" id="EDM29658.1"/>
    </source>
</evidence>